<sequence length="224" mass="25412">MSWFTQIVEMPMKLGEMLIQMFPDAILWGTGFIAFITLSYPFAVFFVSLIEGTFIYHGLNLVNENLQIIGRNTLSSSKCRTGFTDVSLRSISMFNREFRPNYLSSTVFISSYIAAYIIGVIVYLQDELEILGSNYGEVYVLRKHVSIIFFSALLFLLMSYRLYNNCDNALNIIISLFLGFIFGALIIYQNSQLLGKRSLNLLGIPLLRKRTADEGADLYVCSSS</sequence>
<dbReference type="EMBL" id="MN740809">
    <property type="protein sequence ID" value="QHU12712.1"/>
    <property type="molecule type" value="Genomic_DNA"/>
</dbReference>
<feature type="transmembrane region" description="Helical" evidence="1">
    <location>
        <begin position="145"/>
        <end position="163"/>
    </location>
</feature>
<evidence type="ECO:0000256" key="1">
    <source>
        <dbReference type="SAM" id="Phobius"/>
    </source>
</evidence>
<keyword evidence="1" id="KW-1133">Transmembrane helix</keyword>
<feature type="transmembrane region" description="Helical" evidence="1">
    <location>
        <begin position="21"/>
        <end position="50"/>
    </location>
</feature>
<accession>A0A6C0K3U7</accession>
<name>A0A6C0K3U7_9ZZZZ</name>
<dbReference type="AlphaFoldDB" id="A0A6C0K3U7"/>
<feature type="transmembrane region" description="Helical" evidence="1">
    <location>
        <begin position="169"/>
        <end position="188"/>
    </location>
</feature>
<organism evidence="2">
    <name type="scientific">viral metagenome</name>
    <dbReference type="NCBI Taxonomy" id="1070528"/>
    <lineage>
        <taxon>unclassified sequences</taxon>
        <taxon>metagenomes</taxon>
        <taxon>organismal metagenomes</taxon>
    </lineage>
</organism>
<reference evidence="2" key="1">
    <citation type="journal article" date="2020" name="Nature">
        <title>Giant virus diversity and host interactions through global metagenomics.</title>
        <authorList>
            <person name="Schulz F."/>
            <person name="Roux S."/>
            <person name="Paez-Espino D."/>
            <person name="Jungbluth S."/>
            <person name="Walsh D.A."/>
            <person name="Denef V.J."/>
            <person name="McMahon K.D."/>
            <person name="Konstantinidis K.T."/>
            <person name="Eloe-Fadrosh E.A."/>
            <person name="Kyrpides N.C."/>
            <person name="Woyke T."/>
        </authorList>
    </citation>
    <scope>NUCLEOTIDE SEQUENCE</scope>
    <source>
        <strain evidence="2">GVMAG-S-1101172-89</strain>
    </source>
</reference>
<keyword evidence="1" id="KW-0472">Membrane</keyword>
<protein>
    <submittedName>
        <fullName evidence="2">Uncharacterized protein</fullName>
    </submittedName>
</protein>
<evidence type="ECO:0000313" key="2">
    <source>
        <dbReference type="EMBL" id="QHU12712.1"/>
    </source>
</evidence>
<proteinExistence type="predicted"/>
<feature type="transmembrane region" description="Helical" evidence="1">
    <location>
        <begin position="102"/>
        <end position="124"/>
    </location>
</feature>
<keyword evidence="1" id="KW-0812">Transmembrane</keyword>